<comment type="subunit">
    <text evidence="2 8">Homodimer.</text>
</comment>
<keyword evidence="5 8" id="KW-0378">Hydrolase</keyword>
<evidence type="ECO:0000313" key="10">
    <source>
        <dbReference type="EMBL" id="TLG77189.1"/>
    </source>
</evidence>
<dbReference type="PANTHER" id="PTHR11079:SF202">
    <property type="entry name" value="TRNA-SPECIFIC ADENOSINE DEAMINASE"/>
    <property type="match status" value="1"/>
</dbReference>
<keyword evidence="4 8" id="KW-0479">Metal-binding</keyword>
<dbReference type="GO" id="GO:0052717">
    <property type="term" value="F:tRNA-specific adenosine-34 deaminase activity"/>
    <property type="evidence" value="ECO:0007669"/>
    <property type="project" value="UniProtKB-UniRule"/>
</dbReference>
<comment type="catalytic activity">
    <reaction evidence="7 8">
        <text>adenosine(34) in tRNA + H2O + H(+) = inosine(34) in tRNA + NH4(+)</text>
        <dbReference type="Rhea" id="RHEA:43168"/>
        <dbReference type="Rhea" id="RHEA-COMP:10373"/>
        <dbReference type="Rhea" id="RHEA-COMP:10374"/>
        <dbReference type="ChEBI" id="CHEBI:15377"/>
        <dbReference type="ChEBI" id="CHEBI:15378"/>
        <dbReference type="ChEBI" id="CHEBI:28938"/>
        <dbReference type="ChEBI" id="CHEBI:74411"/>
        <dbReference type="ChEBI" id="CHEBI:82852"/>
        <dbReference type="EC" id="3.5.4.33"/>
    </reaction>
</comment>
<dbReference type="InterPro" id="IPR016192">
    <property type="entry name" value="APOBEC/CMP_deaminase_Zn-bd"/>
</dbReference>
<evidence type="ECO:0000256" key="1">
    <source>
        <dbReference type="ARBA" id="ARBA00010669"/>
    </source>
</evidence>
<evidence type="ECO:0000256" key="4">
    <source>
        <dbReference type="ARBA" id="ARBA00022723"/>
    </source>
</evidence>
<dbReference type="NCBIfam" id="NF008113">
    <property type="entry name" value="PRK10860.1"/>
    <property type="match status" value="1"/>
</dbReference>
<feature type="binding site" evidence="8">
    <location>
        <position position="86"/>
    </location>
    <ligand>
        <name>Zn(2+)</name>
        <dbReference type="ChEBI" id="CHEBI:29105"/>
        <note>catalytic</note>
    </ligand>
</feature>
<dbReference type="AlphaFoldDB" id="A0A5R8QGM3"/>
<evidence type="ECO:0000256" key="5">
    <source>
        <dbReference type="ARBA" id="ARBA00022801"/>
    </source>
</evidence>
<dbReference type="PROSITE" id="PS00903">
    <property type="entry name" value="CYT_DCMP_DEAMINASES_1"/>
    <property type="match status" value="1"/>
</dbReference>
<feature type="active site" description="Proton donor" evidence="8">
    <location>
        <position position="58"/>
    </location>
</feature>
<keyword evidence="3 8" id="KW-0819">tRNA processing</keyword>
<reference evidence="10 11" key="1">
    <citation type="submission" date="2019-05" db="EMBL/GenBank/DDBJ databases">
        <title>Culicoidintestinum kansasii gen. nov., sp. nov. from the gastrointestinal tract of the biting midge, Culicoides sonorensis.</title>
        <authorList>
            <person name="Neupane S."/>
            <person name="Ghosh A."/>
            <person name="Gunther S."/>
            <person name="Martin K."/>
            <person name="Zurek L."/>
        </authorList>
    </citation>
    <scope>NUCLEOTIDE SEQUENCE [LARGE SCALE GENOMIC DNA]</scope>
    <source>
        <strain evidence="10 11">CS-1</strain>
    </source>
</reference>
<evidence type="ECO:0000256" key="7">
    <source>
        <dbReference type="ARBA" id="ARBA00048045"/>
    </source>
</evidence>
<evidence type="ECO:0000259" key="9">
    <source>
        <dbReference type="PROSITE" id="PS51747"/>
    </source>
</evidence>
<dbReference type="OrthoDB" id="9802676at2"/>
<dbReference type="InterPro" id="IPR058535">
    <property type="entry name" value="MafB19-deam"/>
</dbReference>
<dbReference type="InterPro" id="IPR002125">
    <property type="entry name" value="CMP_dCMP_dom"/>
</dbReference>
<dbReference type="SUPFAM" id="SSF53927">
    <property type="entry name" value="Cytidine deaminase-like"/>
    <property type="match status" value="1"/>
</dbReference>
<comment type="cofactor">
    <cofactor evidence="8">
        <name>Zn(2+)</name>
        <dbReference type="ChEBI" id="CHEBI:29105"/>
    </cofactor>
    <text evidence="8">Binds 1 zinc ion per subunit.</text>
</comment>
<evidence type="ECO:0000256" key="6">
    <source>
        <dbReference type="ARBA" id="ARBA00022833"/>
    </source>
</evidence>
<evidence type="ECO:0000313" key="11">
    <source>
        <dbReference type="Proteomes" id="UP000306912"/>
    </source>
</evidence>
<dbReference type="FunFam" id="3.40.140.10:FF:000005">
    <property type="entry name" value="tRNA-specific adenosine deaminase"/>
    <property type="match status" value="1"/>
</dbReference>
<keyword evidence="11" id="KW-1185">Reference proteome</keyword>
<dbReference type="GO" id="GO:0002100">
    <property type="term" value="P:tRNA wobble adenosine to inosine editing"/>
    <property type="evidence" value="ECO:0007669"/>
    <property type="project" value="UniProtKB-UniRule"/>
</dbReference>
<sequence>MDLEKRDIDFMREAIRLAKKAESLGEVPIGAIIVHDNKVIARAYNTREKSQNALDHAEIKVIKKACEKLGTWRLNECTLYVTLEPCPMCSGAVIQSRVGRLVYGASDPKAGCTGSLMNLPADTRFNHNPEIVTDVLGDECGEMLTTFFRKIREKKKSSN</sequence>
<evidence type="ECO:0000256" key="3">
    <source>
        <dbReference type="ARBA" id="ARBA00022694"/>
    </source>
</evidence>
<proteinExistence type="inferred from homology"/>
<organism evidence="10 11">
    <name type="scientific">Culicoidibacter larvae</name>
    <dbReference type="NCBI Taxonomy" id="2579976"/>
    <lineage>
        <taxon>Bacteria</taxon>
        <taxon>Bacillati</taxon>
        <taxon>Bacillota</taxon>
        <taxon>Culicoidibacteria</taxon>
        <taxon>Culicoidibacterales</taxon>
        <taxon>Culicoidibacteraceae</taxon>
        <taxon>Culicoidibacter</taxon>
    </lineage>
</organism>
<evidence type="ECO:0000256" key="2">
    <source>
        <dbReference type="ARBA" id="ARBA00011738"/>
    </source>
</evidence>
<name>A0A5R8QGM3_9FIRM</name>
<dbReference type="InterPro" id="IPR028883">
    <property type="entry name" value="tRNA_aden_deaminase"/>
</dbReference>
<dbReference type="EMBL" id="VBWP01000001">
    <property type="protein sequence ID" value="TLG77189.1"/>
    <property type="molecule type" value="Genomic_DNA"/>
</dbReference>
<dbReference type="InterPro" id="IPR016193">
    <property type="entry name" value="Cytidine_deaminase-like"/>
</dbReference>
<dbReference type="PANTHER" id="PTHR11079">
    <property type="entry name" value="CYTOSINE DEAMINASE FAMILY MEMBER"/>
    <property type="match status" value="1"/>
</dbReference>
<comment type="function">
    <text evidence="8">Catalyzes the deamination of adenosine to inosine at the wobble position 34 of tRNA(Arg2).</text>
</comment>
<keyword evidence="6 8" id="KW-0862">Zinc</keyword>
<dbReference type="GO" id="GO:0008270">
    <property type="term" value="F:zinc ion binding"/>
    <property type="evidence" value="ECO:0007669"/>
    <property type="project" value="UniProtKB-UniRule"/>
</dbReference>
<dbReference type="RefSeq" id="WP_138189798.1">
    <property type="nucleotide sequence ID" value="NZ_VBWP01000001.1"/>
</dbReference>
<dbReference type="HAMAP" id="MF_00972">
    <property type="entry name" value="tRNA_aden_deaminase"/>
    <property type="match status" value="1"/>
</dbReference>
<dbReference type="InParanoid" id="A0A5R8QGM3"/>
<dbReference type="Pfam" id="PF14437">
    <property type="entry name" value="MafB19-deam"/>
    <property type="match status" value="1"/>
</dbReference>
<dbReference type="Proteomes" id="UP000306912">
    <property type="component" value="Unassembled WGS sequence"/>
</dbReference>
<dbReference type="EC" id="3.5.4.33" evidence="8"/>
<evidence type="ECO:0000256" key="8">
    <source>
        <dbReference type="HAMAP-Rule" id="MF_00972"/>
    </source>
</evidence>
<feature type="binding site" evidence="8">
    <location>
        <position position="56"/>
    </location>
    <ligand>
        <name>Zn(2+)</name>
        <dbReference type="ChEBI" id="CHEBI:29105"/>
        <note>catalytic</note>
    </ligand>
</feature>
<feature type="binding site" evidence="8">
    <location>
        <position position="89"/>
    </location>
    <ligand>
        <name>Zn(2+)</name>
        <dbReference type="ChEBI" id="CHEBI:29105"/>
        <note>catalytic</note>
    </ligand>
</feature>
<gene>
    <name evidence="8" type="primary">tadA</name>
    <name evidence="10" type="ORF">FEZ08_00805</name>
</gene>
<dbReference type="FunCoup" id="A0A5R8QGM3">
    <property type="interactions" value="222"/>
</dbReference>
<dbReference type="PROSITE" id="PS51747">
    <property type="entry name" value="CYT_DCMP_DEAMINASES_2"/>
    <property type="match status" value="1"/>
</dbReference>
<accession>A0A5R8QGM3</accession>
<comment type="caution">
    <text evidence="10">The sequence shown here is derived from an EMBL/GenBank/DDBJ whole genome shotgun (WGS) entry which is preliminary data.</text>
</comment>
<protein>
    <recommendedName>
        <fullName evidence="8">tRNA-specific adenosine deaminase</fullName>
        <ecNumber evidence="8">3.5.4.33</ecNumber>
    </recommendedName>
</protein>
<dbReference type="CDD" id="cd01285">
    <property type="entry name" value="nucleoside_deaminase"/>
    <property type="match status" value="1"/>
</dbReference>
<comment type="similarity">
    <text evidence="1">Belongs to the cytidine and deoxycytidylate deaminase family. ADAT2 subfamily.</text>
</comment>
<feature type="domain" description="CMP/dCMP-type deaminase" evidence="9">
    <location>
        <begin position="5"/>
        <end position="130"/>
    </location>
</feature>
<dbReference type="Gene3D" id="3.40.140.10">
    <property type="entry name" value="Cytidine Deaminase, domain 2"/>
    <property type="match status" value="1"/>
</dbReference>